<dbReference type="EMBL" id="JAHDYR010000013">
    <property type="protein sequence ID" value="KAG9394778.1"/>
    <property type="molecule type" value="Genomic_DNA"/>
</dbReference>
<keyword evidence="6" id="KW-1185">Reference proteome</keyword>
<dbReference type="PANTHER" id="PTHR44324">
    <property type="entry name" value="WD40 REPEAT DOMAIN 95"/>
    <property type="match status" value="1"/>
</dbReference>
<keyword evidence="2" id="KW-0853">WD repeat</keyword>
<dbReference type="PROSITE" id="PS50222">
    <property type="entry name" value="EF_HAND_2"/>
    <property type="match status" value="1"/>
</dbReference>
<dbReference type="InterPro" id="IPR001680">
    <property type="entry name" value="WD40_rpt"/>
</dbReference>
<dbReference type="InterPro" id="IPR015943">
    <property type="entry name" value="WD40/YVTN_repeat-like_dom_sf"/>
</dbReference>
<proteinExistence type="predicted"/>
<protein>
    <submittedName>
        <fullName evidence="5">WD domain, G-beta repeat</fullName>
    </submittedName>
</protein>
<accession>A0A8J6E2J8</accession>
<feature type="repeat" description="WD" evidence="2">
    <location>
        <begin position="293"/>
        <end position="325"/>
    </location>
</feature>
<feature type="compositionally biased region" description="Low complexity" evidence="3">
    <location>
        <begin position="947"/>
        <end position="957"/>
    </location>
</feature>
<dbReference type="GO" id="GO:0005509">
    <property type="term" value="F:calcium ion binding"/>
    <property type="evidence" value="ECO:0007669"/>
    <property type="project" value="InterPro"/>
</dbReference>
<evidence type="ECO:0000259" key="4">
    <source>
        <dbReference type="PROSITE" id="PS50222"/>
    </source>
</evidence>
<dbReference type="Gene3D" id="2.130.10.10">
    <property type="entry name" value="YVTN repeat-like/Quinoprotein amine dehydrogenase"/>
    <property type="match status" value="3"/>
</dbReference>
<dbReference type="Pfam" id="PF00400">
    <property type="entry name" value="WD40"/>
    <property type="match status" value="2"/>
</dbReference>
<keyword evidence="1" id="KW-0677">Repeat</keyword>
<evidence type="ECO:0000313" key="5">
    <source>
        <dbReference type="EMBL" id="KAG9394778.1"/>
    </source>
</evidence>
<evidence type="ECO:0000256" key="3">
    <source>
        <dbReference type="SAM" id="MobiDB-lite"/>
    </source>
</evidence>
<dbReference type="InterPro" id="IPR002048">
    <property type="entry name" value="EF_hand_dom"/>
</dbReference>
<comment type="caution">
    <text evidence="5">The sequence shown here is derived from an EMBL/GenBank/DDBJ whole genome shotgun (WGS) entry which is preliminary data.</text>
</comment>
<dbReference type="InterPro" id="IPR051242">
    <property type="entry name" value="WD-EF-hand_domain"/>
</dbReference>
<dbReference type="PROSITE" id="PS50082">
    <property type="entry name" value="WD_REPEATS_2"/>
    <property type="match status" value="2"/>
</dbReference>
<sequence>MNESGQLVSAILVSFSTDGNSSSEGGDGLAPLKRYFDTIGDEFDHHQFQQTIIRYFESISPTTDINLNHIHALFAEIDANNDGLASWADFCDYLIDSGLSSSGMNQGSTLKCFLDAGTISDPINRDTDQMIQKIVALNNGMVFGLEGNESTLSMYNQLPLTYQGPVRLHGNPSVLDVVLVEDYAHVIVSAADGTLRHLDSQTLKQRGVTTVPSLITSLHYDRGAGSLFGCCIDGTVLGLDAATMKIRKKHVNAHTDACTAITPLHGISMFATAGLDAVINLWSTDGMHHRKTLKGHTKGIAAIAYSTQFRSLVSAGFDHDALVWNPFISRLVGRLQGHTAPILDVSCVPSSPVVVTASQDRTLRIFDIRDMTCTQVIPMTVSSITIHPTTLNIICANTKLQLFAYDGTDDPTHAHESTPTHAVYNKHQAGFATAAGCQIRFWDGSTGKLQRQLMTNDPVTAMGVSDDGRRLVVSDSAGRLTIYQWQTKLIVGSQVLTDACPSVSDVITSLCFLPTSQILLAGTAEGCVFTLTAPNAASTKASATSQTALFKRTQPSAFAGASSQAKAFYSLESLNRRDAVSVIPSELPDAVYDDTYTGRQRRAAFLEPADIPYSVHSPIAVREKAFHTVKVVTNVVGHDGTLSALDGADLFSIFYAAGGDGTLRLFEVTSVAETQVLKLQPYAAALGATDPELPAIATLGHASGLVAATRAPFLLAITTPPGKQPVVSGVIQMPEECGYVICMEYNEPSHTLLVGSSTGMVGLVDMIPLLAGTHAVIPSYDLVRSDYHIRFIDGDVPETMVLTVSDRTLPCFQPRMTWTPHTDAVTVVRILENPTAYVTASADCRVFIHSAAGKVIGSLSYMPESLTAVGLEDAKNLSDEEEGESNAQAKPTSGISGVLPKHLRKIRKKETSLQEWGFSPTAAIPEPREPQGKTKSPQAKRGRAVQLTPIPSTPRSRSTPRLRPRGQSLLVRTKQTGLSVASRQMKLSPLSRTPKLTGKAMDAAKMLDEALGGGFLYGMTM</sequence>
<feature type="compositionally biased region" description="Polar residues" evidence="3">
    <location>
        <begin position="885"/>
        <end position="895"/>
    </location>
</feature>
<reference evidence="5" key="1">
    <citation type="submission" date="2021-05" db="EMBL/GenBank/DDBJ databases">
        <title>A free-living protist that lacks canonical eukaryotic 1 DNA replication and segregation systems.</title>
        <authorList>
            <person name="Salas-Leiva D.E."/>
            <person name="Tromer E.C."/>
            <person name="Curtis B.A."/>
            <person name="Jerlstrom-Hultqvist J."/>
            <person name="Kolisko M."/>
            <person name="Yi Z."/>
            <person name="Salas-Leiva J.S."/>
            <person name="Gallot-Lavallee L."/>
            <person name="Kops G.J.P.L."/>
            <person name="Archibald J.M."/>
            <person name="Simpson A.G.B."/>
            <person name="Roger A.J."/>
        </authorList>
    </citation>
    <scope>NUCLEOTIDE SEQUENCE</scope>
    <source>
        <strain evidence="5">BICM</strain>
    </source>
</reference>
<gene>
    <name evidence="5" type="ORF">J8273_3754</name>
</gene>
<organism evidence="5 6">
    <name type="scientific">Carpediemonas membranifera</name>
    <dbReference type="NCBI Taxonomy" id="201153"/>
    <lineage>
        <taxon>Eukaryota</taxon>
        <taxon>Metamonada</taxon>
        <taxon>Carpediemonas-like organisms</taxon>
        <taxon>Carpediemonas</taxon>
    </lineage>
</organism>
<feature type="repeat" description="WD" evidence="2">
    <location>
        <begin position="335"/>
        <end position="376"/>
    </location>
</feature>
<dbReference type="InterPro" id="IPR036322">
    <property type="entry name" value="WD40_repeat_dom_sf"/>
</dbReference>
<dbReference type="AlphaFoldDB" id="A0A8J6E2J8"/>
<feature type="region of interest" description="Disordered" evidence="3">
    <location>
        <begin position="876"/>
        <end position="968"/>
    </location>
</feature>
<dbReference type="PROSITE" id="PS50294">
    <property type="entry name" value="WD_REPEATS_REGION"/>
    <property type="match status" value="2"/>
</dbReference>
<evidence type="ECO:0000256" key="2">
    <source>
        <dbReference type="PROSITE-ProRule" id="PRU00221"/>
    </source>
</evidence>
<dbReference type="Proteomes" id="UP000717585">
    <property type="component" value="Unassembled WGS sequence"/>
</dbReference>
<dbReference type="SMART" id="SM00320">
    <property type="entry name" value="WD40"/>
    <property type="match status" value="10"/>
</dbReference>
<dbReference type="OrthoDB" id="1068471at2759"/>
<name>A0A8J6E2J8_9EUKA</name>
<evidence type="ECO:0000313" key="6">
    <source>
        <dbReference type="Proteomes" id="UP000717585"/>
    </source>
</evidence>
<dbReference type="PANTHER" id="PTHR44324:SF4">
    <property type="entry name" value="WD40 REPEAT DOMAIN 95"/>
    <property type="match status" value="1"/>
</dbReference>
<dbReference type="SUPFAM" id="SSF50978">
    <property type="entry name" value="WD40 repeat-like"/>
    <property type="match status" value="2"/>
</dbReference>
<feature type="domain" description="EF-hand" evidence="4">
    <location>
        <begin position="65"/>
        <end position="100"/>
    </location>
</feature>
<evidence type="ECO:0000256" key="1">
    <source>
        <dbReference type="ARBA" id="ARBA00022737"/>
    </source>
</evidence>